<dbReference type="InterPro" id="IPR003785">
    <property type="entry name" value="Creatininase/forma_Hydrolase"/>
</dbReference>
<evidence type="ECO:0000256" key="2">
    <source>
        <dbReference type="ARBA" id="ARBA00022723"/>
    </source>
</evidence>
<dbReference type="AlphaFoldDB" id="A0A8I1ADF4"/>
<dbReference type="Proteomes" id="UP000633619">
    <property type="component" value="Unassembled WGS sequence"/>
</dbReference>
<gene>
    <name evidence="6" type="ORF">I8U20_07135</name>
</gene>
<evidence type="ECO:0000313" key="6">
    <source>
        <dbReference type="EMBL" id="MBH8595105.1"/>
    </source>
</evidence>
<dbReference type="GO" id="GO:0046872">
    <property type="term" value="F:metal ion binding"/>
    <property type="evidence" value="ECO:0007669"/>
    <property type="project" value="UniProtKB-KW"/>
</dbReference>
<evidence type="ECO:0000256" key="3">
    <source>
        <dbReference type="ARBA" id="ARBA00022801"/>
    </source>
</evidence>
<comment type="similarity">
    <text evidence="5">Belongs to the creatininase superfamily.</text>
</comment>
<keyword evidence="4" id="KW-0862">Zinc</keyword>
<dbReference type="GO" id="GO:0009231">
    <property type="term" value="P:riboflavin biosynthetic process"/>
    <property type="evidence" value="ECO:0007669"/>
    <property type="project" value="TreeGrafter"/>
</dbReference>
<dbReference type="EMBL" id="JAECVW010000003">
    <property type="protein sequence ID" value="MBH8595105.1"/>
    <property type="molecule type" value="Genomic_DNA"/>
</dbReference>
<keyword evidence="2" id="KW-0479">Metal-binding</keyword>
<proteinExistence type="inferred from homology"/>
<evidence type="ECO:0000256" key="4">
    <source>
        <dbReference type="ARBA" id="ARBA00022833"/>
    </source>
</evidence>
<evidence type="ECO:0000256" key="1">
    <source>
        <dbReference type="ARBA" id="ARBA00001947"/>
    </source>
</evidence>
<reference evidence="6 7" key="1">
    <citation type="submission" date="2020-12" db="EMBL/GenBank/DDBJ databases">
        <title>WGS of Thermoactinomyces spp.</title>
        <authorList>
            <person name="Cheng K."/>
        </authorList>
    </citation>
    <scope>NUCLEOTIDE SEQUENCE [LARGE SCALE GENOMIC DNA]</scope>
    <source>
        <strain evidence="7">CICC 10671\DSM 43846</strain>
    </source>
</reference>
<dbReference type="SUPFAM" id="SSF102215">
    <property type="entry name" value="Creatininase"/>
    <property type="match status" value="1"/>
</dbReference>
<dbReference type="RefSeq" id="WP_181731419.1">
    <property type="nucleotide sequence ID" value="NZ_JACEIR010000002.1"/>
</dbReference>
<dbReference type="InterPro" id="IPR024087">
    <property type="entry name" value="Creatininase-like_sf"/>
</dbReference>
<dbReference type="PANTHER" id="PTHR35005:SF1">
    <property type="entry name" value="2-AMINO-5-FORMYLAMINO-6-RIBOSYLAMINOPYRIMIDIN-4(3H)-ONE 5'-MONOPHOSPHATE DEFORMYLASE"/>
    <property type="match status" value="1"/>
</dbReference>
<dbReference type="GO" id="GO:0016811">
    <property type="term" value="F:hydrolase activity, acting on carbon-nitrogen (but not peptide) bonds, in linear amides"/>
    <property type="evidence" value="ECO:0007669"/>
    <property type="project" value="TreeGrafter"/>
</dbReference>
<organism evidence="6 7">
    <name type="scientific">Thermoactinomyces intermedius</name>
    <dbReference type="NCBI Taxonomy" id="2024"/>
    <lineage>
        <taxon>Bacteria</taxon>
        <taxon>Bacillati</taxon>
        <taxon>Bacillota</taxon>
        <taxon>Bacilli</taxon>
        <taxon>Bacillales</taxon>
        <taxon>Thermoactinomycetaceae</taxon>
        <taxon>Thermoactinomyces</taxon>
    </lineage>
</organism>
<keyword evidence="3" id="KW-0378">Hydrolase</keyword>
<comment type="caution">
    <text evidence="6">The sequence shown here is derived from an EMBL/GenBank/DDBJ whole genome shotgun (WGS) entry which is preliminary data.</text>
</comment>
<sequence>MNPFPTWPDFKDKELAFFPIGSTEQHGCHLPTNTDSLIATAIAQRLAMKHQAFVVPTLPYSCSFEHAGFPGSISLRIRTLFSIVQDVLSSLEQSGVKRCVIINGHGGNKLLANIAQELNQSKTRLLIAPSRKHWEQAYQKAGLSSTPSQDMHAGEGETSILLHLLQEQAVQLEKAEDVEVSDRPLLEVLGMQAYTKTGTIGYPTRASKEKGERLFNELIRQIDQTVMEFLQI</sequence>
<protein>
    <submittedName>
        <fullName evidence="6">Creatininase family protein</fullName>
    </submittedName>
</protein>
<dbReference type="PANTHER" id="PTHR35005">
    <property type="entry name" value="3-DEHYDRO-SCYLLO-INOSOSE HYDROLASE"/>
    <property type="match status" value="1"/>
</dbReference>
<evidence type="ECO:0000256" key="5">
    <source>
        <dbReference type="ARBA" id="ARBA00024029"/>
    </source>
</evidence>
<evidence type="ECO:0000313" key="7">
    <source>
        <dbReference type="Proteomes" id="UP000633619"/>
    </source>
</evidence>
<dbReference type="Gene3D" id="3.40.50.10310">
    <property type="entry name" value="Creatininase"/>
    <property type="match status" value="1"/>
</dbReference>
<name>A0A8I1ADF4_THEIN</name>
<keyword evidence="7" id="KW-1185">Reference proteome</keyword>
<comment type="cofactor">
    <cofactor evidence="1">
        <name>Zn(2+)</name>
        <dbReference type="ChEBI" id="CHEBI:29105"/>
    </cofactor>
</comment>
<accession>A0A8I1ADF4</accession>
<dbReference type="Pfam" id="PF02633">
    <property type="entry name" value="Creatininase"/>
    <property type="match status" value="1"/>
</dbReference>